<dbReference type="InterPro" id="IPR001296">
    <property type="entry name" value="Glyco_trans_1"/>
</dbReference>
<dbReference type="STRING" id="318464.IO99_12565"/>
<dbReference type="PANTHER" id="PTHR46401">
    <property type="entry name" value="GLYCOSYLTRANSFERASE WBBK-RELATED"/>
    <property type="match status" value="1"/>
</dbReference>
<gene>
    <name evidence="3" type="ORF">IO99_12565</name>
</gene>
<accession>A0A084JA24</accession>
<name>A0A084JA24_9CLOT</name>
<keyword evidence="1 3" id="KW-0808">Transferase</keyword>
<dbReference type="Proteomes" id="UP000028542">
    <property type="component" value="Unassembled WGS sequence"/>
</dbReference>
<evidence type="ECO:0000313" key="4">
    <source>
        <dbReference type="Proteomes" id="UP000028542"/>
    </source>
</evidence>
<dbReference type="GO" id="GO:0016757">
    <property type="term" value="F:glycosyltransferase activity"/>
    <property type="evidence" value="ECO:0007669"/>
    <property type="project" value="InterPro"/>
</dbReference>
<evidence type="ECO:0000256" key="1">
    <source>
        <dbReference type="ARBA" id="ARBA00022679"/>
    </source>
</evidence>
<dbReference type="Pfam" id="PF00534">
    <property type="entry name" value="Glycos_transf_1"/>
    <property type="match status" value="1"/>
</dbReference>
<dbReference type="GO" id="GO:0009103">
    <property type="term" value="P:lipopolysaccharide biosynthetic process"/>
    <property type="evidence" value="ECO:0007669"/>
    <property type="project" value="TreeGrafter"/>
</dbReference>
<dbReference type="Gene3D" id="3.40.50.2000">
    <property type="entry name" value="Glycogen Phosphorylase B"/>
    <property type="match status" value="2"/>
</dbReference>
<dbReference type="RefSeq" id="WP_035133760.1">
    <property type="nucleotide sequence ID" value="NZ_JPMD01000029.1"/>
</dbReference>
<dbReference type="SUPFAM" id="SSF53756">
    <property type="entry name" value="UDP-Glycosyltransferase/glycogen phosphorylase"/>
    <property type="match status" value="1"/>
</dbReference>
<reference evidence="3 4" key="1">
    <citation type="submission" date="2014-07" db="EMBL/GenBank/DDBJ databases">
        <title>Draft genome of Clostridium sulfidigenes 113A isolated from sediments associated with methane hydrate from Krishna Godavari basin.</title>
        <authorList>
            <person name="Honkalas V.S."/>
            <person name="Dabir A.P."/>
            <person name="Arora P."/>
            <person name="Dhakephalkar P.K."/>
        </authorList>
    </citation>
    <scope>NUCLEOTIDE SEQUENCE [LARGE SCALE GENOMIC DNA]</scope>
    <source>
        <strain evidence="3 4">113A</strain>
    </source>
</reference>
<evidence type="ECO:0000313" key="3">
    <source>
        <dbReference type="EMBL" id="KEZ85808.1"/>
    </source>
</evidence>
<protein>
    <submittedName>
        <fullName evidence="3">Glycosyl transferase family 1</fullName>
    </submittedName>
</protein>
<dbReference type="AlphaFoldDB" id="A0A084JA24"/>
<dbReference type="PANTHER" id="PTHR46401:SF2">
    <property type="entry name" value="GLYCOSYLTRANSFERASE WBBK-RELATED"/>
    <property type="match status" value="1"/>
</dbReference>
<comment type="caution">
    <text evidence="3">The sequence shown here is derived from an EMBL/GenBank/DDBJ whole genome shotgun (WGS) entry which is preliminary data.</text>
</comment>
<feature type="domain" description="Glycosyl transferase family 1" evidence="2">
    <location>
        <begin position="220"/>
        <end position="389"/>
    </location>
</feature>
<proteinExistence type="predicted"/>
<evidence type="ECO:0000259" key="2">
    <source>
        <dbReference type="Pfam" id="PF00534"/>
    </source>
</evidence>
<dbReference type="CDD" id="cd03794">
    <property type="entry name" value="GT4_WbuB-like"/>
    <property type="match status" value="1"/>
</dbReference>
<sequence>MKKKILVYAHYFYPDVASTGQILTELCEGLEEDFEIVVICAVPSYSGTVNDRYKDKRLYLESHGNIKVLRVRVCDFDKTNKISRIKNILGYFFNAIFATFKIKDVDIVYSISQPPILGGTLGVIGKVLKRAKYVYNIQDFNPEQTEAVNYSKNKLLLELARKVDKMSCRASDKIIIVGRDMQRTLINRFKGKKVPSNEIINNWIDEKNIYPIDKDHTKIKEFKDKYSLNDKFIIMYSGNIGLYYDLENIIKVIGKFSHRDDVVFAFVGDGTMKNTLKQYVEENSLKNVKFIPYQNKEDLIYSLNAGDVHLVTNQKGIKGISVPSKIYGVLAVGKPILGVLEKDSEAELIIRNCNCGIVVEPQDYKGIELALNKILDEKDNMQTLGKKGRTYLEENLTKDMSIRKYIDILSRL</sequence>
<dbReference type="eggNOG" id="COG0438">
    <property type="taxonomic scope" value="Bacteria"/>
</dbReference>
<organism evidence="3 4">
    <name type="scientific">Clostridium sulfidigenes</name>
    <dbReference type="NCBI Taxonomy" id="318464"/>
    <lineage>
        <taxon>Bacteria</taxon>
        <taxon>Bacillati</taxon>
        <taxon>Bacillota</taxon>
        <taxon>Clostridia</taxon>
        <taxon>Eubacteriales</taxon>
        <taxon>Clostridiaceae</taxon>
        <taxon>Clostridium</taxon>
    </lineage>
</organism>
<keyword evidence="4" id="KW-1185">Reference proteome</keyword>
<dbReference type="EMBL" id="JPMD01000029">
    <property type="protein sequence ID" value="KEZ85808.1"/>
    <property type="molecule type" value="Genomic_DNA"/>
</dbReference>